<dbReference type="Proteomes" id="UP000315115">
    <property type="component" value="Plasmid pAM7"/>
</dbReference>
<sequence>MTNSKKRNGLAWGRYLGESVVIVPHEQANLMTPLFQVLNEPAVIKVDTYSGFATISNNEGETSRCKITHEPKNGDLIPVLVDDKFGIRVELDRFKVSLRCFTSEYLVPKRLEKVKRVPTADVHYEEVELNDLKGIEGYVEVNQKLQNLRALKQDIHTEMHERGLTKDRQSYLGYVLDKVKVDIERCQSAENELKVTLLSDLEYAQKFMDAALVTLDHTVVQKIQENID</sequence>
<organism evidence="1 2">
    <name type="scientific">Vibrio rotiferianus</name>
    <dbReference type="NCBI Taxonomy" id="190895"/>
    <lineage>
        <taxon>Bacteria</taxon>
        <taxon>Pseudomonadati</taxon>
        <taxon>Pseudomonadota</taxon>
        <taxon>Gammaproteobacteria</taxon>
        <taxon>Vibrionales</taxon>
        <taxon>Vibrionaceae</taxon>
        <taxon>Vibrio</taxon>
    </lineage>
</organism>
<proteinExistence type="predicted"/>
<name>A0A510IEV4_9VIBR</name>
<gene>
    <name evidence="1" type="ORF">VroAM7_49060</name>
</gene>
<dbReference type="AlphaFoldDB" id="A0A510IEV4"/>
<dbReference type="EMBL" id="AP019800">
    <property type="protein sequence ID" value="BBL92253.1"/>
    <property type="molecule type" value="Genomic_DNA"/>
</dbReference>
<keyword evidence="1" id="KW-0614">Plasmid</keyword>
<geneLocation type="plasmid" evidence="2">
    <name>pam7 dna</name>
</geneLocation>
<protein>
    <submittedName>
        <fullName evidence="1">Uncharacterized protein</fullName>
    </submittedName>
</protein>
<reference evidence="2" key="1">
    <citation type="submission" date="2019-07" db="EMBL/GenBank/DDBJ databases">
        <title>Complete Genome Sequences of Vibrion rotiferianus strain AM7.</title>
        <authorList>
            <person name="Miyazaki K."/>
            <person name="Wiseschart A."/>
            <person name="Pootanakit K."/>
            <person name="Ishimori K."/>
            <person name="Kitahara K."/>
        </authorList>
    </citation>
    <scope>NUCLEOTIDE SEQUENCE [LARGE SCALE GENOMIC DNA]</scope>
    <source>
        <strain evidence="2">AM7</strain>
        <plasmid evidence="2">pam7 dna</plasmid>
    </source>
</reference>
<evidence type="ECO:0000313" key="2">
    <source>
        <dbReference type="Proteomes" id="UP000315115"/>
    </source>
</evidence>
<evidence type="ECO:0000313" key="1">
    <source>
        <dbReference type="EMBL" id="BBL92253.1"/>
    </source>
</evidence>
<accession>A0A510IEV4</accession>
<dbReference type="RefSeq" id="WP_126609573.1">
    <property type="nucleotide sequence ID" value="NZ_AP019800.1"/>
</dbReference>